<evidence type="ECO:0000313" key="2">
    <source>
        <dbReference type="Proteomes" id="UP000827872"/>
    </source>
</evidence>
<accession>A0ACB8E9K0</accession>
<proteinExistence type="predicted"/>
<reference evidence="1" key="1">
    <citation type="submission" date="2021-08" db="EMBL/GenBank/DDBJ databases">
        <title>The first chromosome-level gecko genome reveals the dynamic sex chromosomes of Neotropical dwarf geckos (Sphaerodactylidae: Sphaerodactylus).</title>
        <authorList>
            <person name="Pinto B.J."/>
            <person name="Keating S.E."/>
            <person name="Gamble T."/>
        </authorList>
    </citation>
    <scope>NUCLEOTIDE SEQUENCE</scope>
    <source>
        <strain evidence="1">TG3544</strain>
    </source>
</reference>
<comment type="caution">
    <text evidence="1">The sequence shown here is derived from an EMBL/GenBank/DDBJ whole genome shotgun (WGS) entry which is preliminary data.</text>
</comment>
<dbReference type="EMBL" id="CM037627">
    <property type="protein sequence ID" value="KAH7989070.1"/>
    <property type="molecule type" value="Genomic_DNA"/>
</dbReference>
<keyword evidence="2" id="KW-1185">Reference proteome</keyword>
<evidence type="ECO:0000313" key="1">
    <source>
        <dbReference type="EMBL" id="KAH7989070.1"/>
    </source>
</evidence>
<name>A0ACB8E9K0_9SAUR</name>
<gene>
    <name evidence="1" type="ORF">K3G42_000688</name>
</gene>
<sequence>MGSIFGSTTRNTLHSPLHEAFLFCLVPVSSESFSCPSVTHPDKWEMPSYTKAPSSSLHKRSYGCCEQLFKLIPPLPIETRHFSLPCRSFLFASLLNIYILPDEGL</sequence>
<protein>
    <submittedName>
        <fullName evidence="1">Uncharacterized protein</fullName>
    </submittedName>
</protein>
<organism evidence="1 2">
    <name type="scientific">Sphaerodactylus townsendi</name>
    <dbReference type="NCBI Taxonomy" id="933632"/>
    <lineage>
        <taxon>Eukaryota</taxon>
        <taxon>Metazoa</taxon>
        <taxon>Chordata</taxon>
        <taxon>Craniata</taxon>
        <taxon>Vertebrata</taxon>
        <taxon>Euteleostomi</taxon>
        <taxon>Lepidosauria</taxon>
        <taxon>Squamata</taxon>
        <taxon>Bifurcata</taxon>
        <taxon>Gekkota</taxon>
        <taxon>Sphaerodactylidae</taxon>
        <taxon>Sphaerodactylus</taxon>
    </lineage>
</organism>
<dbReference type="Proteomes" id="UP000827872">
    <property type="component" value="Linkage Group LG14"/>
</dbReference>